<proteinExistence type="predicted"/>
<dbReference type="InterPro" id="IPR032675">
    <property type="entry name" value="LRR_dom_sf"/>
</dbReference>
<protein>
    <submittedName>
        <fullName evidence="3">Internalin, putative</fullName>
    </submittedName>
</protein>
<dbReference type="Pfam" id="PF12799">
    <property type="entry name" value="LRR_4"/>
    <property type="match status" value="2"/>
</dbReference>
<evidence type="ECO:0000313" key="3">
    <source>
        <dbReference type="EMBL" id="CAA9328784.1"/>
    </source>
</evidence>
<dbReference type="InterPro" id="IPR025875">
    <property type="entry name" value="Leu-rich_rpt_4"/>
</dbReference>
<dbReference type="InterPro" id="IPR001611">
    <property type="entry name" value="Leu-rich_rpt"/>
</dbReference>
<dbReference type="AlphaFoldDB" id="A0A6J4LCX2"/>
<reference evidence="3" key="1">
    <citation type="submission" date="2020-02" db="EMBL/GenBank/DDBJ databases">
        <authorList>
            <person name="Meier V. D."/>
        </authorList>
    </citation>
    <scope>NUCLEOTIDE SEQUENCE</scope>
    <source>
        <strain evidence="3">AVDCRST_MAG84</strain>
    </source>
</reference>
<feature type="non-terminal residue" evidence="3">
    <location>
        <position position="128"/>
    </location>
</feature>
<gene>
    <name evidence="3" type="ORF">AVDCRST_MAG84-1767</name>
</gene>
<keyword evidence="1" id="KW-0433">Leucine-rich repeat</keyword>
<dbReference type="SUPFAM" id="SSF52058">
    <property type="entry name" value="L domain-like"/>
    <property type="match status" value="1"/>
</dbReference>
<accession>A0A6J4LCX2</accession>
<evidence type="ECO:0000256" key="1">
    <source>
        <dbReference type="ARBA" id="ARBA00022614"/>
    </source>
</evidence>
<name>A0A6J4LCX2_9CYAN</name>
<keyword evidence="2" id="KW-0677">Repeat</keyword>
<dbReference type="EMBL" id="CADCTZ010000282">
    <property type="protein sequence ID" value="CAA9328784.1"/>
    <property type="molecule type" value="Genomic_DNA"/>
</dbReference>
<dbReference type="PROSITE" id="PS51450">
    <property type="entry name" value="LRR"/>
    <property type="match status" value="3"/>
</dbReference>
<organism evidence="3">
    <name type="scientific">uncultured Microcoleus sp</name>
    <dbReference type="NCBI Taxonomy" id="259945"/>
    <lineage>
        <taxon>Bacteria</taxon>
        <taxon>Bacillati</taxon>
        <taxon>Cyanobacteriota</taxon>
        <taxon>Cyanophyceae</taxon>
        <taxon>Oscillatoriophycideae</taxon>
        <taxon>Oscillatoriales</taxon>
        <taxon>Microcoleaceae</taxon>
        <taxon>Microcoleus</taxon>
        <taxon>environmental samples</taxon>
    </lineage>
</organism>
<dbReference type="PANTHER" id="PTHR46652:SF3">
    <property type="entry name" value="LEUCINE-RICH REPEAT-CONTAINING PROTEIN 9"/>
    <property type="match status" value="1"/>
</dbReference>
<sequence>MRSENSRRTFSDWCRQKADLSPEAKRTVEMLLKRLGTTECDVANQKLSGFTALSLHNTEISDIKPLASLTNLTSLTLFNTEISDIKPLASLTNLTSLSLHNNQISDLKPLASLTNLTSLSLHNNQISD</sequence>
<dbReference type="InterPro" id="IPR050836">
    <property type="entry name" value="SDS22/Internalin_LRR"/>
</dbReference>
<dbReference type="Gene3D" id="3.80.10.10">
    <property type="entry name" value="Ribonuclease Inhibitor"/>
    <property type="match status" value="1"/>
</dbReference>
<evidence type="ECO:0000256" key="2">
    <source>
        <dbReference type="ARBA" id="ARBA00022737"/>
    </source>
</evidence>
<dbReference type="PANTHER" id="PTHR46652">
    <property type="entry name" value="LEUCINE-RICH REPEAT AND IQ DOMAIN-CONTAINING PROTEIN 1-RELATED"/>
    <property type="match status" value="1"/>
</dbReference>